<gene>
    <name evidence="2" type="ORF">GWI33_006935</name>
</gene>
<reference evidence="2" key="1">
    <citation type="submission" date="2020-08" db="EMBL/GenBank/DDBJ databases">
        <title>Genome sequencing and assembly of the red palm weevil Rhynchophorus ferrugineus.</title>
        <authorList>
            <person name="Dias G.B."/>
            <person name="Bergman C.M."/>
            <person name="Manee M."/>
        </authorList>
    </citation>
    <scope>NUCLEOTIDE SEQUENCE</scope>
    <source>
        <strain evidence="2">AA-2017</strain>
        <tissue evidence="2">Whole larva</tissue>
    </source>
</reference>
<dbReference type="Proteomes" id="UP000625711">
    <property type="component" value="Unassembled WGS sequence"/>
</dbReference>
<sequence length="144" mass="15785">MLFKETLFVLFYGYGDALGCLVCSTINWGGDSGVSICKIGGNTELNGAEPRFLKIYYSGDEKNALDSVVWRMFSWGGGFAVFICKIEDNKEPSVMLIGGKGWVMIGVLCGRARVSVVNMQKKTIESRAGLYPFFLVDRDAGSRA</sequence>
<evidence type="ECO:0000256" key="1">
    <source>
        <dbReference type="SAM" id="SignalP"/>
    </source>
</evidence>
<keyword evidence="3" id="KW-1185">Reference proteome</keyword>
<protein>
    <submittedName>
        <fullName evidence="2">Uncharacterized protein</fullName>
    </submittedName>
</protein>
<organism evidence="2 3">
    <name type="scientific">Rhynchophorus ferrugineus</name>
    <name type="common">Red palm weevil</name>
    <name type="synonym">Curculio ferrugineus</name>
    <dbReference type="NCBI Taxonomy" id="354439"/>
    <lineage>
        <taxon>Eukaryota</taxon>
        <taxon>Metazoa</taxon>
        <taxon>Ecdysozoa</taxon>
        <taxon>Arthropoda</taxon>
        <taxon>Hexapoda</taxon>
        <taxon>Insecta</taxon>
        <taxon>Pterygota</taxon>
        <taxon>Neoptera</taxon>
        <taxon>Endopterygota</taxon>
        <taxon>Coleoptera</taxon>
        <taxon>Polyphaga</taxon>
        <taxon>Cucujiformia</taxon>
        <taxon>Curculionidae</taxon>
        <taxon>Dryophthorinae</taxon>
        <taxon>Rhynchophorus</taxon>
    </lineage>
</organism>
<feature type="signal peptide" evidence="1">
    <location>
        <begin position="1"/>
        <end position="17"/>
    </location>
</feature>
<name>A0A834ID83_RHYFE</name>
<evidence type="ECO:0000313" key="2">
    <source>
        <dbReference type="EMBL" id="KAF7277534.1"/>
    </source>
</evidence>
<dbReference type="AlphaFoldDB" id="A0A834ID83"/>
<evidence type="ECO:0000313" key="3">
    <source>
        <dbReference type="Proteomes" id="UP000625711"/>
    </source>
</evidence>
<feature type="chain" id="PRO_5032321476" evidence="1">
    <location>
        <begin position="18"/>
        <end position="144"/>
    </location>
</feature>
<accession>A0A834ID83</accession>
<dbReference type="EMBL" id="JAACXV010001229">
    <property type="protein sequence ID" value="KAF7277534.1"/>
    <property type="molecule type" value="Genomic_DNA"/>
</dbReference>
<keyword evidence="1" id="KW-0732">Signal</keyword>
<comment type="caution">
    <text evidence="2">The sequence shown here is derived from an EMBL/GenBank/DDBJ whole genome shotgun (WGS) entry which is preliminary data.</text>
</comment>
<proteinExistence type="predicted"/>